<dbReference type="InterPro" id="IPR013901">
    <property type="entry name" value="Anthrone_oxy"/>
</dbReference>
<feature type="transmembrane region" description="Helical" evidence="6">
    <location>
        <begin position="153"/>
        <end position="173"/>
    </location>
</feature>
<dbReference type="GO" id="GO:0016020">
    <property type="term" value="C:membrane"/>
    <property type="evidence" value="ECO:0007669"/>
    <property type="project" value="UniProtKB-SubCell"/>
</dbReference>
<proteinExistence type="inferred from homology"/>
<comment type="caution">
    <text evidence="7">The sequence shown here is derived from an EMBL/GenBank/DDBJ whole genome shotgun (WGS) entry which is preliminary data.</text>
</comment>
<reference evidence="7" key="1">
    <citation type="journal article" date="2023" name="Mol. Phylogenet. Evol.">
        <title>Genome-scale phylogeny and comparative genomics of the fungal order Sordariales.</title>
        <authorList>
            <person name="Hensen N."/>
            <person name="Bonometti L."/>
            <person name="Westerberg I."/>
            <person name="Brannstrom I.O."/>
            <person name="Guillou S."/>
            <person name="Cros-Aarteil S."/>
            <person name="Calhoun S."/>
            <person name="Haridas S."/>
            <person name="Kuo A."/>
            <person name="Mondo S."/>
            <person name="Pangilinan J."/>
            <person name="Riley R."/>
            <person name="LaButti K."/>
            <person name="Andreopoulos B."/>
            <person name="Lipzen A."/>
            <person name="Chen C."/>
            <person name="Yan M."/>
            <person name="Daum C."/>
            <person name="Ng V."/>
            <person name="Clum A."/>
            <person name="Steindorff A."/>
            <person name="Ohm R.A."/>
            <person name="Martin F."/>
            <person name="Silar P."/>
            <person name="Natvig D.O."/>
            <person name="Lalanne C."/>
            <person name="Gautier V."/>
            <person name="Ament-Velasquez S.L."/>
            <person name="Kruys A."/>
            <person name="Hutchinson M.I."/>
            <person name="Powell A.J."/>
            <person name="Barry K."/>
            <person name="Miller A.N."/>
            <person name="Grigoriev I.V."/>
            <person name="Debuchy R."/>
            <person name="Gladieux P."/>
            <person name="Hiltunen Thoren M."/>
            <person name="Johannesson H."/>
        </authorList>
    </citation>
    <scope>NUCLEOTIDE SEQUENCE</scope>
    <source>
        <strain evidence="7">CBS 757.83</strain>
    </source>
</reference>
<keyword evidence="4 6" id="KW-0472">Membrane</keyword>
<evidence type="ECO:0000256" key="3">
    <source>
        <dbReference type="ARBA" id="ARBA00022989"/>
    </source>
</evidence>
<evidence type="ECO:0000256" key="5">
    <source>
        <dbReference type="ARBA" id="ARBA00034313"/>
    </source>
</evidence>
<dbReference type="PANTHER" id="PTHR35042">
    <property type="entry name" value="ANTHRONE OXYGENASE ENCC"/>
    <property type="match status" value="1"/>
</dbReference>
<protein>
    <submittedName>
        <fullName evidence="7">Uncharacterized protein</fullName>
    </submittedName>
</protein>
<comment type="similarity">
    <text evidence="5">Belongs to the anthrone oxygenase family.</text>
</comment>
<gene>
    <name evidence="7" type="ORF">N658DRAFT_428125</name>
</gene>
<evidence type="ECO:0000256" key="1">
    <source>
        <dbReference type="ARBA" id="ARBA00004141"/>
    </source>
</evidence>
<evidence type="ECO:0000313" key="8">
    <source>
        <dbReference type="Proteomes" id="UP001305647"/>
    </source>
</evidence>
<evidence type="ECO:0000313" key="7">
    <source>
        <dbReference type="EMBL" id="KAK4100219.1"/>
    </source>
</evidence>
<dbReference type="EMBL" id="MU863642">
    <property type="protein sequence ID" value="KAK4100219.1"/>
    <property type="molecule type" value="Genomic_DNA"/>
</dbReference>
<accession>A0AAN6Q0U2</accession>
<feature type="transmembrane region" description="Helical" evidence="6">
    <location>
        <begin position="59"/>
        <end position="83"/>
    </location>
</feature>
<feature type="transmembrane region" description="Helical" evidence="6">
    <location>
        <begin position="29"/>
        <end position="47"/>
    </location>
</feature>
<evidence type="ECO:0000256" key="2">
    <source>
        <dbReference type="ARBA" id="ARBA00022692"/>
    </source>
</evidence>
<dbReference type="PANTHER" id="PTHR35042:SF1">
    <property type="entry name" value="DUF1772-DOMAIN-CONTAINING PROTEIN"/>
    <property type="match status" value="1"/>
</dbReference>
<evidence type="ECO:0000256" key="4">
    <source>
        <dbReference type="ARBA" id="ARBA00023136"/>
    </source>
</evidence>
<keyword evidence="2 6" id="KW-0812">Transmembrane</keyword>
<reference evidence="7" key="2">
    <citation type="submission" date="2023-05" db="EMBL/GenBank/DDBJ databases">
        <authorList>
            <consortium name="Lawrence Berkeley National Laboratory"/>
            <person name="Steindorff A."/>
            <person name="Hensen N."/>
            <person name="Bonometti L."/>
            <person name="Westerberg I."/>
            <person name="Brannstrom I.O."/>
            <person name="Guillou S."/>
            <person name="Cros-Aarteil S."/>
            <person name="Calhoun S."/>
            <person name="Haridas S."/>
            <person name="Kuo A."/>
            <person name="Mondo S."/>
            <person name="Pangilinan J."/>
            <person name="Riley R."/>
            <person name="Labutti K."/>
            <person name="Andreopoulos B."/>
            <person name="Lipzen A."/>
            <person name="Chen C."/>
            <person name="Yanf M."/>
            <person name="Daum C."/>
            <person name="Ng V."/>
            <person name="Clum A."/>
            <person name="Ohm R."/>
            <person name="Martin F."/>
            <person name="Silar P."/>
            <person name="Natvig D."/>
            <person name="Lalanne C."/>
            <person name="Gautier V."/>
            <person name="Ament-Velasquez S.L."/>
            <person name="Kruys A."/>
            <person name="Hutchinson M.I."/>
            <person name="Powell A.J."/>
            <person name="Barry K."/>
            <person name="Miller A.N."/>
            <person name="Grigoriev I.V."/>
            <person name="Debuchy R."/>
            <person name="Gladieux P."/>
            <person name="Thoren M.H."/>
            <person name="Johannesson H."/>
        </authorList>
    </citation>
    <scope>NUCLEOTIDE SEQUENCE</scope>
    <source>
        <strain evidence="7">CBS 757.83</strain>
    </source>
</reference>
<keyword evidence="8" id="KW-1185">Reference proteome</keyword>
<comment type="subcellular location">
    <subcellularLocation>
        <location evidence="1">Membrane</location>
        <topology evidence="1">Multi-pass membrane protein</topology>
    </subcellularLocation>
</comment>
<organism evidence="7 8">
    <name type="scientific">Parathielavia hyrcaniae</name>
    <dbReference type="NCBI Taxonomy" id="113614"/>
    <lineage>
        <taxon>Eukaryota</taxon>
        <taxon>Fungi</taxon>
        <taxon>Dikarya</taxon>
        <taxon>Ascomycota</taxon>
        <taxon>Pezizomycotina</taxon>
        <taxon>Sordariomycetes</taxon>
        <taxon>Sordariomycetidae</taxon>
        <taxon>Sordariales</taxon>
        <taxon>Chaetomiaceae</taxon>
        <taxon>Parathielavia</taxon>
    </lineage>
</organism>
<sequence length="174" mass="18855">MHLLARTTTSTTPKLLARQWLVLYQQGPVWVPPLVYTGLVSNLYLAFSSSSSCSSSSSSSFTTLHLAAAALTFSIIPITFLYLEPGINGACKWKVEMLLRKEEEEEGGFRMPPAKTLPSVVRHSASEASRKWAERADMADLVVAWARLNHARWVVGVVAGLVSFVASSGGGVLC</sequence>
<dbReference type="Proteomes" id="UP001305647">
    <property type="component" value="Unassembled WGS sequence"/>
</dbReference>
<keyword evidence="3 6" id="KW-1133">Transmembrane helix</keyword>
<evidence type="ECO:0000256" key="6">
    <source>
        <dbReference type="SAM" id="Phobius"/>
    </source>
</evidence>
<dbReference type="AlphaFoldDB" id="A0AAN6Q0U2"/>
<name>A0AAN6Q0U2_9PEZI</name>
<dbReference type="Pfam" id="PF08592">
    <property type="entry name" value="Anthrone_oxy"/>
    <property type="match status" value="1"/>
</dbReference>